<proteinExistence type="predicted"/>
<sequence>MCSYRSRTLGSVEPVSGYPEVRVRTVLSLPPSPCRRGRATSSSAVTSDLGSAAGYLQLSRRRLRGSYMAADS</sequence>
<reference evidence="2" key="1">
    <citation type="journal article" date="2023" name="Front. Plant Sci.">
        <title>Chromosomal-level genome assembly of Melastoma candidum provides insights into trichome evolution.</title>
        <authorList>
            <person name="Zhong Y."/>
            <person name="Wu W."/>
            <person name="Sun C."/>
            <person name="Zou P."/>
            <person name="Liu Y."/>
            <person name="Dai S."/>
            <person name="Zhou R."/>
        </authorList>
    </citation>
    <scope>NUCLEOTIDE SEQUENCE [LARGE SCALE GENOMIC DNA]</scope>
</reference>
<protein>
    <submittedName>
        <fullName evidence="1">Uncharacterized protein</fullName>
    </submittedName>
</protein>
<evidence type="ECO:0000313" key="1">
    <source>
        <dbReference type="EMBL" id="KAI4325532.1"/>
    </source>
</evidence>
<keyword evidence="2" id="KW-1185">Reference proteome</keyword>
<comment type="caution">
    <text evidence="1">The sequence shown here is derived from an EMBL/GenBank/DDBJ whole genome shotgun (WGS) entry which is preliminary data.</text>
</comment>
<gene>
    <name evidence="1" type="ORF">MLD38_030920</name>
</gene>
<dbReference type="Proteomes" id="UP001057402">
    <property type="component" value="Chromosome 9"/>
</dbReference>
<accession>A0ACB9MPN6</accession>
<organism evidence="1 2">
    <name type="scientific">Melastoma candidum</name>
    <dbReference type="NCBI Taxonomy" id="119954"/>
    <lineage>
        <taxon>Eukaryota</taxon>
        <taxon>Viridiplantae</taxon>
        <taxon>Streptophyta</taxon>
        <taxon>Embryophyta</taxon>
        <taxon>Tracheophyta</taxon>
        <taxon>Spermatophyta</taxon>
        <taxon>Magnoliopsida</taxon>
        <taxon>eudicotyledons</taxon>
        <taxon>Gunneridae</taxon>
        <taxon>Pentapetalae</taxon>
        <taxon>rosids</taxon>
        <taxon>malvids</taxon>
        <taxon>Myrtales</taxon>
        <taxon>Melastomataceae</taxon>
        <taxon>Melastomatoideae</taxon>
        <taxon>Melastomateae</taxon>
        <taxon>Melastoma</taxon>
    </lineage>
</organism>
<dbReference type="EMBL" id="CM042888">
    <property type="protein sequence ID" value="KAI4325532.1"/>
    <property type="molecule type" value="Genomic_DNA"/>
</dbReference>
<evidence type="ECO:0000313" key="2">
    <source>
        <dbReference type="Proteomes" id="UP001057402"/>
    </source>
</evidence>
<name>A0ACB9MPN6_9MYRT</name>